<keyword evidence="3" id="KW-1133">Transmembrane helix</keyword>
<name>A0A0C3C995_HEBCY</name>
<gene>
    <name evidence="4" type="ORF">M413DRAFT_442098</name>
</gene>
<dbReference type="GO" id="GO:0000226">
    <property type="term" value="P:microtubule cytoskeleton organization"/>
    <property type="evidence" value="ECO:0007669"/>
    <property type="project" value="TreeGrafter"/>
</dbReference>
<evidence type="ECO:0000313" key="5">
    <source>
        <dbReference type="Proteomes" id="UP000053424"/>
    </source>
</evidence>
<feature type="compositionally biased region" description="Basic and acidic residues" evidence="2">
    <location>
        <begin position="693"/>
        <end position="741"/>
    </location>
</feature>
<feature type="region of interest" description="Disordered" evidence="2">
    <location>
        <begin position="908"/>
        <end position="967"/>
    </location>
</feature>
<feature type="region of interest" description="Disordered" evidence="2">
    <location>
        <begin position="756"/>
        <end position="864"/>
    </location>
</feature>
<dbReference type="GO" id="GO:0015630">
    <property type="term" value="C:microtubule cytoskeleton"/>
    <property type="evidence" value="ECO:0007669"/>
    <property type="project" value="TreeGrafter"/>
</dbReference>
<reference evidence="5" key="2">
    <citation type="submission" date="2015-01" db="EMBL/GenBank/DDBJ databases">
        <title>Evolutionary Origins and Diversification of the Mycorrhizal Mutualists.</title>
        <authorList>
            <consortium name="DOE Joint Genome Institute"/>
            <consortium name="Mycorrhizal Genomics Consortium"/>
            <person name="Kohler A."/>
            <person name="Kuo A."/>
            <person name="Nagy L.G."/>
            <person name="Floudas D."/>
            <person name="Copeland A."/>
            <person name="Barry K.W."/>
            <person name="Cichocki N."/>
            <person name="Veneault-Fourrey C."/>
            <person name="LaButti K."/>
            <person name="Lindquist E.A."/>
            <person name="Lipzen A."/>
            <person name="Lundell T."/>
            <person name="Morin E."/>
            <person name="Murat C."/>
            <person name="Riley R."/>
            <person name="Ohm R."/>
            <person name="Sun H."/>
            <person name="Tunlid A."/>
            <person name="Henrissat B."/>
            <person name="Grigoriev I.V."/>
            <person name="Hibbett D.S."/>
            <person name="Martin F."/>
        </authorList>
    </citation>
    <scope>NUCLEOTIDE SEQUENCE [LARGE SCALE GENOMIC DNA]</scope>
    <source>
        <strain evidence="5">h7</strain>
    </source>
</reference>
<feature type="transmembrane region" description="Helical" evidence="3">
    <location>
        <begin position="148"/>
        <end position="170"/>
    </location>
</feature>
<feature type="compositionally biased region" description="Basic and acidic residues" evidence="2">
    <location>
        <begin position="761"/>
        <end position="811"/>
    </location>
</feature>
<feature type="transmembrane region" description="Helical" evidence="3">
    <location>
        <begin position="71"/>
        <end position="91"/>
    </location>
</feature>
<evidence type="ECO:0008006" key="6">
    <source>
        <dbReference type="Google" id="ProtNLM"/>
    </source>
</evidence>
<feature type="compositionally biased region" description="Acidic residues" evidence="2">
    <location>
        <begin position="498"/>
        <end position="507"/>
    </location>
</feature>
<feature type="compositionally biased region" description="Low complexity" evidence="2">
    <location>
        <begin position="479"/>
        <end position="490"/>
    </location>
</feature>
<keyword evidence="3" id="KW-0812">Transmembrane</keyword>
<evidence type="ECO:0000256" key="3">
    <source>
        <dbReference type="SAM" id="Phobius"/>
    </source>
</evidence>
<dbReference type="STRING" id="686832.A0A0C3C995"/>
<feature type="region of interest" description="Disordered" evidence="2">
    <location>
        <begin position="224"/>
        <end position="243"/>
    </location>
</feature>
<evidence type="ECO:0000313" key="4">
    <source>
        <dbReference type="EMBL" id="KIM45420.1"/>
    </source>
</evidence>
<feature type="compositionally biased region" description="Basic and acidic residues" evidence="2">
    <location>
        <begin position="636"/>
        <end position="684"/>
    </location>
</feature>
<evidence type="ECO:0000256" key="2">
    <source>
        <dbReference type="SAM" id="MobiDB-lite"/>
    </source>
</evidence>
<dbReference type="EMBL" id="KN831772">
    <property type="protein sequence ID" value="KIM45420.1"/>
    <property type="molecule type" value="Genomic_DNA"/>
</dbReference>
<dbReference type="HOGENOM" id="CLU_302072_0_0_1"/>
<dbReference type="PANTHER" id="PTHR15073">
    <property type="entry name" value="MICROTUBULE-ASSOCIATED PROTEIN"/>
    <property type="match status" value="1"/>
</dbReference>
<dbReference type="Proteomes" id="UP000053424">
    <property type="component" value="Unassembled WGS sequence"/>
</dbReference>
<dbReference type="PANTHER" id="PTHR15073:SF1">
    <property type="entry name" value="RETICULOCYTE-BINDING PROTEIN HOMOLOG 2A"/>
    <property type="match status" value="1"/>
</dbReference>
<evidence type="ECO:0000256" key="1">
    <source>
        <dbReference type="ARBA" id="ARBA00023054"/>
    </source>
</evidence>
<keyword evidence="1" id="KW-0175">Coiled coil</keyword>
<keyword evidence="3" id="KW-0472">Membrane</keyword>
<protein>
    <recommendedName>
        <fullName evidence="6">Smr domain-containing protein</fullName>
    </recommendedName>
</protein>
<sequence>MQFSPFDQNRGVVASRCAQTLYCLFENKVRKSQPHAKPFLERPSLSKTACRMSVSSILSTRSTGWKIDVRLASLMDSIFAIGFGLGLRFVIDAVSDHDFKITGTLVGLWEGVIMLHFTKKMPKSSDPFIAYGVRLFVDFLCTESVTRLVLVLVWTALGMVLADVTPALWYEVGLRRVWRRFRRDIYTMSQMIPTVAFFPPTRTVRFSPSREPSIITAADADAVPPPSVITTEQTPTTNTVPTTAAPAAREILRRRVPGYFPADFSDTETDLGSVRLGPSPGERTSRRLSVYPGILDFDESVSSRNDLDEENLSSVSGSTERPDASSAVIDTSTIPDMYAEEEPLVDVVAAPVKDEEELRTPKQSAAPYMPPTPSDSAMHFLRHQPSEDPIVVRPSSEFMPQIPDFLEEASTEDWEKIQRQEATEEKPPTPPAKDAVYKLKVPIIPAPVPPQPQLQRTTTPSPEDETKGWDMLDSQFISNPNDNNNATSNNDRQVQTYDIDDDDDDMYGDIAPQYTVFPALGESSATEPPPVHTTDFTSGVFGPDPARTNPWVRPEEKKRMDEEAERQQREGEEAARKKQEEKEEALKKIQEEEAAKRLEEEEKLKEKKAQEKAERLKKEAEDDAIRKKKREEEEEAERKRKEEEAMAERKKKEEEEAAERKRKEEEEKKKEEEKLREREETERKKREKKVAKEKKLIEAAEANRQKEVEEEKKRQEAIAQRLREAKEAAEAEAEAERKRLEEEAEAAAVAAAVAQALAEEEERRKEEEALAKRVKEQQEAEVQRLREEAELEATKAKEEAEAARLKEEAATKAKAAAEAQRVKEEAEAGMEEQDKQIDLPTDELNDDYQQDHEGQTGPTKTHFDEESVITEASARPDNVRDRLGKLLLLRAQMVAEVGNEIADLKDQLQSADGESAAQKEEELRQREKTMRKMQKKEKRKQDEGLGETPRFLDVNHAGDDDNSISLENLTPRNAETKIEEKLEALLKPETKSIVLTIHAGRGKSGAKVKTNVRDTLTRYNLIPYTTNDRSNDRISHIHISEEVFAQWLLDYRAQVTQAEEEEEEGHWSQYIRR</sequence>
<organism evidence="4 5">
    <name type="scientific">Hebeloma cylindrosporum</name>
    <dbReference type="NCBI Taxonomy" id="76867"/>
    <lineage>
        <taxon>Eukaryota</taxon>
        <taxon>Fungi</taxon>
        <taxon>Dikarya</taxon>
        <taxon>Basidiomycota</taxon>
        <taxon>Agaricomycotina</taxon>
        <taxon>Agaricomycetes</taxon>
        <taxon>Agaricomycetidae</taxon>
        <taxon>Agaricales</taxon>
        <taxon>Agaricineae</taxon>
        <taxon>Hymenogastraceae</taxon>
        <taxon>Hebeloma</taxon>
    </lineage>
</organism>
<proteinExistence type="predicted"/>
<feature type="compositionally biased region" description="Low complexity" evidence="2">
    <location>
        <begin position="230"/>
        <end position="243"/>
    </location>
</feature>
<dbReference type="OrthoDB" id="3231855at2759"/>
<dbReference type="AlphaFoldDB" id="A0A0C3C995"/>
<feature type="compositionally biased region" description="Basic and acidic residues" evidence="2">
    <location>
        <begin position="820"/>
        <end position="837"/>
    </location>
</feature>
<feature type="compositionally biased region" description="Basic and acidic residues" evidence="2">
    <location>
        <begin position="553"/>
        <end position="625"/>
    </location>
</feature>
<feature type="region of interest" description="Disordered" evidence="2">
    <location>
        <begin position="301"/>
        <end position="325"/>
    </location>
</feature>
<dbReference type="InterPro" id="IPR051483">
    <property type="entry name" value="MAP7_domain-containing"/>
</dbReference>
<keyword evidence="5" id="KW-1185">Reference proteome</keyword>
<feature type="region of interest" description="Disordered" evidence="2">
    <location>
        <begin position="445"/>
        <end position="741"/>
    </location>
</feature>
<accession>A0A0C3C995</accession>
<reference evidence="4 5" key="1">
    <citation type="submission" date="2014-04" db="EMBL/GenBank/DDBJ databases">
        <authorList>
            <consortium name="DOE Joint Genome Institute"/>
            <person name="Kuo A."/>
            <person name="Gay G."/>
            <person name="Dore J."/>
            <person name="Kohler A."/>
            <person name="Nagy L.G."/>
            <person name="Floudas D."/>
            <person name="Copeland A."/>
            <person name="Barry K.W."/>
            <person name="Cichocki N."/>
            <person name="Veneault-Fourrey C."/>
            <person name="LaButti K."/>
            <person name="Lindquist E.A."/>
            <person name="Lipzen A."/>
            <person name="Lundell T."/>
            <person name="Morin E."/>
            <person name="Murat C."/>
            <person name="Sun H."/>
            <person name="Tunlid A."/>
            <person name="Henrissat B."/>
            <person name="Grigoriev I.V."/>
            <person name="Hibbett D.S."/>
            <person name="Martin F."/>
            <person name="Nordberg H.P."/>
            <person name="Cantor M.N."/>
            <person name="Hua S.X."/>
        </authorList>
    </citation>
    <scope>NUCLEOTIDE SEQUENCE [LARGE SCALE GENOMIC DNA]</scope>
    <source>
        <strain evidence="5">h7</strain>
    </source>
</reference>
<feature type="compositionally biased region" description="Basic and acidic residues" evidence="2">
    <location>
        <begin position="917"/>
        <end position="930"/>
    </location>
</feature>